<feature type="domain" description="SD-repeat containing protein B" evidence="5">
    <location>
        <begin position="422"/>
        <end position="474"/>
    </location>
</feature>
<dbReference type="SUPFAM" id="SSF117074">
    <property type="entry name" value="Hypothetical protein PA1324"/>
    <property type="match status" value="3"/>
</dbReference>
<protein>
    <submittedName>
        <fullName evidence="7">Uncharacterized protein</fullName>
    </submittedName>
</protein>
<dbReference type="Pfam" id="PF17210">
    <property type="entry name" value="SdrD_B"/>
    <property type="match status" value="4"/>
</dbReference>
<dbReference type="InterPro" id="IPR033764">
    <property type="entry name" value="Sdr_B"/>
</dbReference>
<dbReference type="PANTHER" id="PTHR36108">
    <property type="entry name" value="COLOSSIN-B-RELATED"/>
    <property type="match status" value="1"/>
</dbReference>
<name>A0A0W8F116_9ZZZZ</name>
<feature type="domain" description="SD-repeat containing protein B" evidence="5">
    <location>
        <begin position="510"/>
        <end position="562"/>
    </location>
</feature>
<keyword evidence="3" id="KW-0964">Secreted</keyword>
<evidence type="ECO:0000256" key="3">
    <source>
        <dbReference type="ARBA" id="ARBA00022525"/>
    </source>
</evidence>
<dbReference type="GO" id="GO:0005576">
    <property type="term" value="C:extracellular region"/>
    <property type="evidence" value="ECO:0007669"/>
    <property type="project" value="UniProtKB-SubCell"/>
</dbReference>
<evidence type="ECO:0000256" key="4">
    <source>
        <dbReference type="ARBA" id="ARBA00022729"/>
    </source>
</evidence>
<dbReference type="SUPFAM" id="SSF49478">
    <property type="entry name" value="Cna protein B-type domain"/>
    <property type="match status" value="5"/>
</dbReference>
<proteinExistence type="inferred from homology"/>
<dbReference type="Pfam" id="PF17802">
    <property type="entry name" value="SpaA"/>
    <property type="match status" value="3"/>
</dbReference>
<feature type="domain" description="SD-repeat containing protein B" evidence="5">
    <location>
        <begin position="69"/>
        <end position="141"/>
    </location>
</feature>
<feature type="domain" description="SpaA-like prealbumin fold" evidence="6">
    <location>
        <begin position="326"/>
        <end position="404"/>
    </location>
</feature>
<comment type="caution">
    <text evidence="7">The sequence shown here is derived from an EMBL/GenBank/DDBJ whole genome shotgun (WGS) entry which is preliminary data.</text>
</comment>
<evidence type="ECO:0000256" key="2">
    <source>
        <dbReference type="ARBA" id="ARBA00007257"/>
    </source>
</evidence>
<evidence type="ECO:0000259" key="6">
    <source>
        <dbReference type="Pfam" id="PF17802"/>
    </source>
</evidence>
<sequence length="816" mass="86635">MTDQSGFYQFCNLLPGTYTLSETVKPGYQAGTSPGTVTLACNQDLTNQNFINTKLLCIGGYKLDGCSGAGLPDWTITLKDSSGATIGTATTGANGFYQFCNLLPGTYTLSETLKAGYQAGAAPGTVTLTTESAQNKNFTNTKLLCISGYKLDAATSSGLPDWTITLKNSSGATIGTAVTDQAGFYQFCNLLPGTYTLSETVKPGYQAGTSPGTVTLACNQNLPNQNFVNTKLLCISGFKRDGCTDTGLPDWTITLKDSSGATIGTATTNANGFYQFCNLLPGTYTLAETLKPGYKALSSPGTVTLGSNQNLTNQNFINTKLLCISGYKLDAATSTGLPDWTITLKDSSGATVGTTTTNENGFYQFCDRAPGQYTLTETLKPGYQARTSPGTVTLACNQDLTNQNFINTKLYCISGYKLDACGDAGLPGWTINLQDSSGATIGTTTTDDKGFYQFCNLAPGTYTLAETLKPGYKAVSSPGTVTLGNQDLPSQNFINTKLLCISGYKMDIASNTGLAGWTITLRDSSGTTVGTTTTGANGFYQFCNLAPGTYTLTETVVTGWTQVFSPGPVTLTCEDATHQDFFNARLLCISGYKLDAASNTGLAGWTITLRDSSGATIGTTTTDDKGFYQFCNLVPGTYTLTETLKDNWEAVSAPGPVTLVNNNAENQNFKNTLLISCLQVDIRPGMCPNPFNPNTPGLLQVAILATPYFNVDAVNPASIRLNGVAPESWSYKDVGTPYPANSDDYCLTCETCDSCLWCGCHALGGDGHVDLLLMFDNRKVAATLKNYANGDFIPVWLTGQVNGKTITGYDCLWINL</sequence>
<keyword evidence="4" id="KW-0732">Signal</keyword>
<evidence type="ECO:0000259" key="5">
    <source>
        <dbReference type="Pfam" id="PF17210"/>
    </source>
</evidence>
<feature type="domain" description="SpaA-like prealbumin fold" evidence="6">
    <location>
        <begin position="591"/>
        <end position="663"/>
    </location>
</feature>
<accession>A0A0W8F116</accession>
<dbReference type="AlphaFoldDB" id="A0A0W8F116"/>
<dbReference type="InterPro" id="IPR041033">
    <property type="entry name" value="SpaA_PFL_dom_1"/>
</dbReference>
<dbReference type="PANTHER" id="PTHR36108:SF13">
    <property type="entry name" value="COLOSSIN-B-RELATED"/>
    <property type="match status" value="1"/>
</dbReference>
<comment type="similarity">
    <text evidence="2">Belongs to the serine-aspartate repeat-containing protein (SDr) family.</text>
</comment>
<feature type="domain" description="SpaA-like prealbumin fold" evidence="6">
    <location>
        <begin position="148"/>
        <end position="226"/>
    </location>
</feature>
<reference evidence="7" key="1">
    <citation type="journal article" date="2015" name="Proc. Natl. Acad. Sci. U.S.A.">
        <title>Networks of energetic and metabolic interactions define dynamics in microbial communities.</title>
        <authorList>
            <person name="Embree M."/>
            <person name="Liu J.K."/>
            <person name="Al-Bassam M.M."/>
            <person name="Zengler K."/>
        </authorList>
    </citation>
    <scope>NUCLEOTIDE SEQUENCE</scope>
</reference>
<dbReference type="InterPro" id="IPR013783">
    <property type="entry name" value="Ig-like_fold"/>
</dbReference>
<evidence type="ECO:0000256" key="1">
    <source>
        <dbReference type="ARBA" id="ARBA00004613"/>
    </source>
</evidence>
<comment type="subcellular location">
    <subcellularLocation>
        <location evidence="1">Secreted</location>
    </subcellularLocation>
</comment>
<feature type="domain" description="SD-repeat containing protein B" evidence="5">
    <location>
        <begin position="244"/>
        <end position="297"/>
    </location>
</feature>
<evidence type="ECO:0000313" key="7">
    <source>
        <dbReference type="EMBL" id="KUG14540.1"/>
    </source>
</evidence>
<gene>
    <name evidence="7" type="ORF">ASZ90_015814</name>
</gene>
<dbReference type="EMBL" id="LNQE01001645">
    <property type="protein sequence ID" value="KUG14540.1"/>
    <property type="molecule type" value="Genomic_DNA"/>
</dbReference>
<organism evidence="7">
    <name type="scientific">hydrocarbon metagenome</name>
    <dbReference type="NCBI Taxonomy" id="938273"/>
    <lineage>
        <taxon>unclassified sequences</taxon>
        <taxon>metagenomes</taxon>
        <taxon>ecological metagenomes</taxon>
    </lineage>
</organism>
<dbReference type="Gene3D" id="2.60.40.10">
    <property type="entry name" value="Immunoglobulins"/>
    <property type="match status" value="8"/>
</dbReference>